<feature type="region of interest" description="Disordered" evidence="5">
    <location>
        <begin position="72"/>
        <end position="194"/>
    </location>
</feature>
<gene>
    <name evidence="7" type="ORF">BT63DRAFT_476460</name>
</gene>
<evidence type="ECO:0000256" key="1">
    <source>
        <dbReference type="ARBA" id="ARBA00004370"/>
    </source>
</evidence>
<evidence type="ECO:0000256" key="2">
    <source>
        <dbReference type="ARBA" id="ARBA00022692"/>
    </source>
</evidence>
<keyword evidence="2" id="KW-0812">Transmembrane</keyword>
<keyword evidence="8" id="KW-1185">Reference proteome</keyword>
<feature type="compositionally biased region" description="Acidic residues" evidence="5">
    <location>
        <begin position="99"/>
        <end position="116"/>
    </location>
</feature>
<dbReference type="PANTHER" id="PTHR12911:SF8">
    <property type="entry name" value="KLAROID PROTEIN-RELATED"/>
    <property type="match status" value="1"/>
</dbReference>
<evidence type="ECO:0000256" key="4">
    <source>
        <dbReference type="ARBA" id="ARBA00023136"/>
    </source>
</evidence>
<comment type="subcellular location">
    <subcellularLocation>
        <location evidence="1">Membrane</location>
    </subcellularLocation>
</comment>
<evidence type="ECO:0000259" key="6">
    <source>
        <dbReference type="PROSITE" id="PS51469"/>
    </source>
</evidence>
<feature type="compositionally biased region" description="Acidic residues" evidence="5">
    <location>
        <begin position="124"/>
        <end position="136"/>
    </location>
</feature>
<accession>A0A6A6UJE0</accession>
<organism evidence="7 8">
    <name type="scientific">Microthyrium microscopicum</name>
    <dbReference type="NCBI Taxonomy" id="703497"/>
    <lineage>
        <taxon>Eukaryota</taxon>
        <taxon>Fungi</taxon>
        <taxon>Dikarya</taxon>
        <taxon>Ascomycota</taxon>
        <taxon>Pezizomycotina</taxon>
        <taxon>Dothideomycetes</taxon>
        <taxon>Dothideomycetes incertae sedis</taxon>
        <taxon>Microthyriales</taxon>
        <taxon>Microthyriaceae</taxon>
        <taxon>Microthyrium</taxon>
    </lineage>
</organism>
<dbReference type="GO" id="GO:0034993">
    <property type="term" value="C:meiotic nuclear membrane microtubule tethering complex"/>
    <property type="evidence" value="ECO:0007669"/>
    <property type="project" value="TreeGrafter"/>
</dbReference>
<evidence type="ECO:0000313" key="7">
    <source>
        <dbReference type="EMBL" id="KAF2671577.1"/>
    </source>
</evidence>
<dbReference type="PANTHER" id="PTHR12911">
    <property type="entry name" value="SAD1/UNC-84-LIKE PROTEIN-RELATED"/>
    <property type="match status" value="1"/>
</dbReference>
<dbReference type="PROSITE" id="PS51469">
    <property type="entry name" value="SUN"/>
    <property type="match status" value="1"/>
</dbReference>
<proteinExistence type="predicted"/>
<dbReference type="Gene3D" id="2.60.120.260">
    <property type="entry name" value="Galactose-binding domain-like"/>
    <property type="match status" value="1"/>
</dbReference>
<dbReference type="Proteomes" id="UP000799302">
    <property type="component" value="Unassembled WGS sequence"/>
</dbReference>
<evidence type="ECO:0000256" key="5">
    <source>
        <dbReference type="SAM" id="MobiDB-lite"/>
    </source>
</evidence>
<keyword evidence="3" id="KW-1133">Transmembrane helix</keyword>
<sequence>MASRRASTRQPSVKPSPATQRSTTRARVTGLEQTSPGLAQTGYHTNTFGVDQHTRMSQGVVSGGKINFIDEMKAKQDAATRRNALRSKARKQPSPEPVPESEEESEEEELEEEDEADAGKEPQDDSNDDDDDESEEIQQMPPPQSRRQVSVEIPARRSPRPSRQPTSSPRSPPENDYTLPSGIGEPRHDFDDSHEAGLELPARSAFSLWHGEIFGYAIADYIWGLVYLVPAIALTCYVLINGVAIGSAIIWYCCSFWELIKGIRVPLPSIPSFPRLIGTTNQPAITTISVSGEPTTTTVYRYKNTDSARLWEELRGVKQDFISMVDKVGRLEDRITAPHRPNFFSPFLGASVWTKYTSPTRSQGYSWRSKFYYTLFQDYVPLPPVAALKPWTENGDCWCAAPSPGGVLSIGISMARPVYPRTLILEHIPKSAALDITTAPRRLDMWAKLVGYVDDVPEDWLDNAKGCESPAPRESGESWVCLGKLVYDIDDPSPSQGQSLASYGRLPPFKINKAVVRVLENYGKSYSCLYQLKLEGTLEDIDVLNVK</sequence>
<dbReference type="InterPro" id="IPR045119">
    <property type="entry name" value="SUN1-5"/>
</dbReference>
<dbReference type="AlphaFoldDB" id="A0A6A6UJE0"/>
<feature type="compositionally biased region" description="Basic and acidic residues" evidence="5">
    <location>
        <begin position="185"/>
        <end position="194"/>
    </location>
</feature>
<dbReference type="EMBL" id="MU004232">
    <property type="protein sequence ID" value="KAF2671577.1"/>
    <property type="molecule type" value="Genomic_DNA"/>
</dbReference>
<feature type="region of interest" description="Disordered" evidence="5">
    <location>
        <begin position="1"/>
        <end position="50"/>
    </location>
</feature>
<feature type="domain" description="SUN" evidence="6">
    <location>
        <begin position="349"/>
        <end position="539"/>
    </location>
</feature>
<feature type="compositionally biased region" description="Polar residues" evidence="5">
    <location>
        <begin position="8"/>
        <end position="50"/>
    </location>
</feature>
<reference evidence="7" key="1">
    <citation type="journal article" date="2020" name="Stud. Mycol.">
        <title>101 Dothideomycetes genomes: a test case for predicting lifestyles and emergence of pathogens.</title>
        <authorList>
            <person name="Haridas S."/>
            <person name="Albert R."/>
            <person name="Binder M."/>
            <person name="Bloem J."/>
            <person name="Labutti K."/>
            <person name="Salamov A."/>
            <person name="Andreopoulos B."/>
            <person name="Baker S."/>
            <person name="Barry K."/>
            <person name="Bills G."/>
            <person name="Bluhm B."/>
            <person name="Cannon C."/>
            <person name="Castanera R."/>
            <person name="Culley D."/>
            <person name="Daum C."/>
            <person name="Ezra D."/>
            <person name="Gonzalez J."/>
            <person name="Henrissat B."/>
            <person name="Kuo A."/>
            <person name="Liang C."/>
            <person name="Lipzen A."/>
            <person name="Lutzoni F."/>
            <person name="Magnuson J."/>
            <person name="Mondo S."/>
            <person name="Nolan M."/>
            <person name="Ohm R."/>
            <person name="Pangilinan J."/>
            <person name="Park H.-J."/>
            <person name="Ramirez L."/>
            <person name="Alfaro M."/>
            <person name="Sun H."/>
            <person name="Tritt A."/>
            <person name="Yoshinaga Y."/>
            <person name="Zwiers L.-H."/>
            <person name="Turgeon B."/>
            <person name="Goodwin S."/>
            <person name="Spatafora J."/>
            <person name="Crous P."/>
            <person name="Grigoriev I."/>
        </authorList>
    </citation>
    <scope>NUCLEOTIDE SEQUENCE</scope>
    <source>
        <strain evidence="7">CBS 115976</strain>
    </source>
</reference>
<keyword evidence="4" id="KW-0472">Membrane</keyword>
<dbReference type="OrthoDB" id="342281at2759"/>
<name>A0A6A6UJE0_9PEZI</name>
<dbReference type="GO" id="GO:0043495">
    <property type="term" value="F:protein-membrane adaptor activity"/>
    <property type="evidence" value="ECO:0007669"/>
    <property type="project" value="TreeGrafter"/>
</dbReference>
<dbReference type="InterPro" id="IPR012919">
    <property type="entry name" value="SUN_dom"/>
</dbReference>
<evidence type="ECO:0000313" key="8">
    <source>
        <dbReference type="Proteomes" id="UP000799302"/>
    </source>
</evidence>
<evidence type="ECO:0000256" key="3">
    <source>
        <dbReference type="ARBA" id="ARBA00022989"/>
    </source>
</evidence>
<protein>
    <recommendedName>
        <fullName evidence="6">SUN domain-containing protein</fullName>
    </recommendedName>
</protein>